<dbReference type="AlphaFoldDB" id="W1PTA8"/>
<name>W1PTA8_AMBTC</name>
<gene>
    <name evidence="1" type="ORF">AMTR_s00158p00050890</name>
</gene>
<dbReference type="EMBL" id="KI392738">
    <property type="protein sequence ID" value="ERN10946.1"/>
    <property type="molecule type" value="Genomic_DNA"/>
</dbReference>
<evidence type="ECO:0000313" key="2">
    <source>
        <dbReference type="Proteomes" id="UP000017836"/>
    </source>
</evidence>
<evidence type="ECO:0000313" key="1">
    <source>
        <dbReference type="EMBL" id="ERN10946.1"/>
    </source>
</evidence>
<dbReference type="Proteomes" id="UP000017836">
    <property type="component" value="Unassembled WGS sequence"/>
</dbReference>
<protein>
    <submittedName>
        <fullName evidence="1">Uncharacterized protein</fullName>
    </submittedName>
</protein>
<sequence length="75" mass="8425">MPQDQEAFARSPIEERRAQLKDSKASFAHVKGEMYEWNALLASSIEASTSELVASLATINALALRHRGRRTKLIR</sequence>
<dbReference type="HOGENOM" id="CLU_167099_0_0_1"/>
<dbReference type="Gramene" id="ERN10946">
    <property type="protein sequence ID" value="ERN10946"/>
    <property type="gene ID" value="AMTR_s00158p00050890"/>
</dbReference>
<keyword evidence="2" id="KW-1185">Reference proteome</keyword>
<reference evidence="2" key="1">
    <citation type="journal article" date="2013" name="Science">
        <title>The Amborella genome and the evolution of flowering plants.</title>
        <authorList>
            <consortium name="Amborella Genome Project"/>
        </authorList>
    </citation>
    <scope>NUCLEOTIDE SEQUENCE [LARGE SCALE GENOMIC DNA]</scope>
</reference>
<proteinExistence type="predicted"/>
<accession>W1PTA8</accession>
<organism evidence="1 2">
    <name type="scientific">Amborella trichopoda</name>
    <dbReference type="NCBI Taxonomy" id="13333"/>
    <lineage>
        <taxon>Eukaryota</taxon>
        <taxon>Viridiplantae</taxon>
        <taxon>Streptophyta</taxon>
        <taxon>Embryophyta</taxon>
        <taxon>Tracheophyta</taxon>
        <taxon>Spermatophyta</taxon>
        <taxon>Magnoliopsida</taxon>
        <taxon>Amborellales</taxon>
        <taxon>Amborellaceae</taxon>
        <taxon>Amborella</taxon>
    </lineage>
</organism>